<dbReference type="Gene3D" id="4.10.950.10">
    <property type="entry name" value="Ribosomal protein L2, domain 3"/>
    <property type="match status" value="1"/>
</dbReference>
<dbReference type="EMBL" id="AMFJ01001003">
    <property type="protein sequence ID" value="EKE25960.1"/>
    <property type="molecule type" value="Genomic_DNA"/>
</dbReference>
<organism evidence="1">
    <name type="scientific">uncultured bacterium</name>
    <name type="common">gcode 4</name>
    <dbReference type="NCBI Taxonomy" id="1234023"/>
    <lineage>
        <taxon>Bacteria</taxon>
        <taxon>environmental samples</taxon>
    </lineage>
</organism>
<gene>
    <name evidence="1" type="ORF">ACD_4C00487G0016</name>
</gene>
<protein>
    <submittedName>
        <fullName evidence="1">Uncharacterized protein</fullName>
    </submittedName>
</protein>
<evidence type="ECO:0000313" key="1">
    <source>
        <dbReference type="EMBL" id="EKE25960.1"/>
    </source>
</evidence>
<feature type="non-terminal residue" evidence="1">
    <location>
        <position position="1"/>
    </location>
</feature>
<sequence length="45" mass="5660">EWHSPIGMPYPKTPWGKPALWVKTRKRKDTNRWVLRKRDWRLMKK</sequence>
<name>K2GRL9_9BACT</name>
<reference evidence="1" key="1">
    <citation type="journal article" date="2012" name="Science">
        <title>Fermentation, hydrogen, and sulfur metabolism in multiple uncultivated bacterial phyla.</title>
        <authorList>
            <person name="Wrighton K.C."/>
            <person name="Thomas B.C."/>
            <person name="Sharon I."/>
            <person name="Miller C.S."/>
            <person name="Castelle C.J."/>
            <person name="VerBerkmoes N.C."/>
            <person name="Wilkins M.J."/>
            <person name="Hettich R.L."/>
            <person name="Lipton M.S."/>
            <person name="Williams K.H."/>
            <person name="Long P.E."/>
            <person name="Banfield J.F."/>
        </authorList>
    </citation>
    <scope>NUCLEOTIDE SEQUENCE [LARGE SCALE GENOMIC DNA]</scope>
</reference>
<proteinExistence type="predicted"/>
<comment type="caution">
    <text evidence="1">The sequence shown here is derived from an EMBL/GenBank/DDBJ whole genome shotgun (WGS) entry which is preliminary data.</text>
</comment>
<dbReference type="AlphaFoldDB" id="K2GRL9"/>
<accession>K2GRL9</accession>
<dbReference type="InterPro" id="IPR014726">
    <property type="entry name" value="Ribosomal_uL2_dom3"/>
</dbReference>